<dbReference type="InterPro" id="IPR052366">
    <property type="entry name" value="GTP_Pyrophosphokinase"/>
</dbReference>
<dbReference type="EMBL" id="CAEZUN010000033">
    <property type="protein sequence ID" value="CAB4596857.1"/>
    <property type="molecule type" value="Genomic_DNA"/>
</dbReference>
<evidence type="ECO:0000313" key="2">
    <source>
        <dbReference type="EMBL" id="CAB4596857.1"/>
    </source>
</evidence>
<dbReference type="SUPFAM" id="SSF81301">
    <property type="entry name" value="Nucleotidyltransferase"/>
    <property type="match status" value="1"/>
</dbReference>
<dbReference type="SMART" id="SM00954">
    <property type="entry name" value="RelA_SpoT"/>
    <property type="match status" value="1"/>
</dbReference>
<dbReference type="InterPro" id="IPR043519">
    <property type="entry name" value="NT_sf"/>
</dbReference>
<dbReference type="AlphaFoldDB" id="A0A6J6G6Q0"/>
<dbReference type="CDD" id="cd05399">
    <property type="entry name" value="NT_Rel-Spo_like"/>
    <property type="match status" value="1"/>
</dbReference>
<dbReference type="GO" id="GO:0015969">
    <property type="term" value="P:guanosine tetraphosphate metabolic process"/>
    <property type="evidence" value="ECO:0007669"/>
    <property type="project" value="InterPro"/>
</dbReference>
<proteinExistence type="predicted"/>
<name>A0A6J6G6Q0_9ZZZZ</name>
<reference evidence="2" key="1">
    <citation type="submission" date="2020-05" db="EMBL/GenBank/DDBJ databases">
        <authorList>
            <person name="Chiriac C."/>
            <person name="Salcher M."/>
            <person name="Ghai R."/>
            <person name="Kavagutti S V."/>
        </authorList>
    </citation>
    <scope>NUCLEOTIDE SEQUENCE</scope>
</reference>
<dbReference type="Pfam" id="PF04607">
    <property type="entry name" value="RelA_SpoT"/>
    <property type="match status" value="1"/>
</dbReference>
<organism evidence="2">
    <name type="scientific">freshwater metagenome</name>
    <dbReference type="NCBI Taxonomy" id="449393"/>
    <lineage>
        <taxon>unclassified sequences</taxon>
        <taxon>metagenomes</taxon>
        <taxon>ecological metagenomes</taxon>
    </lineage>
</organism>
<sequence>MLQSTKQIDLLGEAIRTDTMTPADWKLLHLMRGTWRIAFIELQATLRQRFGSHNYKVTGRLKNYRTIREKLIRTNLRLSQIRDIIGCRIVIPNSYEIQDSVVTEILALHLNGGYRIIDRRVLPNHGYRAVHIELRQDGLIFEVQVRTQLQDFWATTSEAFGELVGRGFRYGLGLELDQFSVHAKSLIQQIATGLDESSKKIGKVGYDHNLLALNEIAEIEQQLFVIKSLMSETDWSL</sequence>
<gene>
    <name evidence="2" type="ORF">UFOPK1826_00393</name>
</gene>
<feature type="domain" description="RelA/SpoT" evidence="1">
    <location>
        <begin position="59"/>
        <end position="168"/>
    </location>
</feature>
<dbReference type="InterPro" id="IPR007685">
    <property type="entry name" value="RelA_SpoT"/>
</dbReference>
<accession>A0A6J6G6Q0</accession>
<evidence type="ECO:0000259" key="1">
    <source>
        <dbReference type="SMART" id="SM00954"/>
    </source>
</evidence>
<dbReference type="Gene3D" id="3.30.460.10">
    <property type="entry name" value="Beta Polymerase, domain 2"/>
    <property type="match status" value="1"/>
</dbReference>
<dbReference type="PANTHER" id="PTHR47837:SF1">
    <property type="entry name" value="GTP PYROPHOSPHOKINASE YJBM"/>
    <property type="match status" value="1"/>
</dbReference>
<protein>
    <submittedName>
        <fullName evidence="2">Unannotated protein</fullName>
    </submittedName>
</protein>
<dbReference type="PANTHER" id="PTHR47837">
    <property type="entry name" value="GTP PYROPHOSPHOKINASE YJBM"/>
    <property type="match status" value="1"/>
</dbReference>